<reference evidence="1" key="1">
    <citation type="submission" date="2020-04" db="EMBL/GenBank/DDBJ databases">
        <authorList>
            <person name="Chiriac C."/>
            <person name="Salcher M."/>
            <person name="Ghai R."/>
            <person name="Kavagutti S V."/>
        </authorList>
    </citation>
    <scope>NUCLEOTIDE SEQUENCE</scope>
</reference>
<name>A0A6J5LY19_9CAUD</name>
<dbReference type="Pfam" id="PF05772">
    <property type="entry name" value="NinB"/>
    <property type="match status" value="1"/>
</dbReference>
<organism evidence="1">
    <name type="scientific">uncultured Caudovirales phage</name>
    <dbReference type="NCBI Taxonomy" id="2100421"/>
    <lineage>
        <taxon>Viruses</taxon>
        <taxon>Duplodnaviria</taxon>
        <taxon>Heunggongvirae</taxon>
        <taxon>Uroviricota</taxon>
        <taxon>Caudoviricetes</taxon>
        <taxon>Peduoviridae</taxon>
        <taxon>Maltschvirus</taxon>
        <taxon>Maltschvirus maltsch</taxon>
    </lineage>
</organism>
<dbReference type="SUPFAM" id="SSF103370">
    <property type="entry name" value="NinB"/>
    <property type="match status" value="1"/>
</dbReference>
<accession>A0A6J5LY19</accession>
<dbReference type="EMBL" id="LR796335">
    <property type="protein sequence ID" value="CAB4137690.1"/>
    <property type="molecule type" value="Genomic_DNA"/>
</dbReference>
<proteinExistence type="predicted"/>
<protein>
    <submittedName>
        <fullName evidence="1">Recombinase NinB</fullName>
    </submittedName>
</protein>
<dbReference type="EMBL" id="LR796704">
    <property type="protein sequence ID" value="CAB4160534.1"/>
    <property type="molecule type" value="Genomic_DNA"/>
</dbReference>
<dbReference type="Gene3D" id="1.10.3790.10">
    <property type="entry name" value="NinB"/>
    <property type="match status" value="1"/>
</dbReference>
<evidence type="ECO:0000313" key="2">
    <source>
        <dbReference type="EMBL" id="CAB4160534.1"/>
    </source>
</evidence>
<sequence length="146" mass="16355">MTDRIKITLFDPVQAHKILTQQIWPLIKASLMAGHRMVVEVRPETRTLAQNSRLWAMLTDVSKQVNWYGRKLTPENWKDVLTAALTKQDVVPGIDGGFVALGKSTSNMTKPEMCELQELIEAFGAQQGVKFTAPEFVDPDTGEITQ</sequence>
<gene>
    <name evidence="1" type="ORF">UFOVP320_59</name>
    <name evidence="2" type="ORF">UFOVP768_3</name>
</gene>
<evidence type="ECO:0000313" key="1">
    <source>
        <dbReference type="EMBL" id="CAB4137690.1"/>
    </source>
</evidence>
<dbReference type="InterPro" id="IPR008711">
    <property type="entry name" value="Recombinase_NinB"/>
</dbReference>
<dbReference type="InterPro" id="IPR036619">
    <property type="entry name" value="NinB_sf"/>
</dbReference>